<dbReference type="VEuPathDB" id="VectorBase:MDOA012764"/>
<dbReference type="RefSeq" id="XP_011293862.1">
    <property type="nucleotide sequence ID" value="XM_011295560.2"/>
</dbReference>
<feature type="transmembrane region" description="Helical" evidence="6">
    <location>
        <begin position="277"/>
        <end position="297"/>
    </location>
</feature>
<evidence type="ECO:0000256" key="2">
    <source>
        <dbReference type="ARBA" id="ARBA00022692"/>
    </source>
</evidence>
<dbReference type="GO" id="GO:0022857">
    <property type="term" value="F:transmembrane transporter activity"/>
    <property type="evidence" value="ECO:0007669"/>
    <property type="project" value="InterPro"/>
</dbReference>
<evidence type="ECO:0000313" key="8">
    <source>
        <dbReference type="EnsemblMetazoa" id="MDOA012764-PB"/>
    </source>
</evidence>
<dbReference type="GO" id="GO:0016020">
    <property type="term" value="C:membrane"/>
    <property type="evidence" value="ECO:0007669"/>
    <property type="project" value="UniProtKB-SubCell"/>
</dbReference>
<feature type="transmembrane region" description="Helical" evidence="6">
    <location>
        <begin position="598"/>
        <end position="618"/>
    </location>
</feature>
<feature type="transmembrane region" description="Helical" evidence="6">
    <location>
        <begin position="251"/>
        <end position="271"/>
    </location>
</feature>
<feature type="transmembrane region" description="Helical" evidence="6">
    <location>
        <begin position="570"/>
        <end position="592"/>
    </location>
</feature>
<evidence type="ECO:0000259" key="7">
    <source>
        <dbReference type="PROSITE" id="PS50850"/>
    </source>
</evidence>
<gene>
    <name evidence="8" type="primary">101895385</name>
    <name evidence="10" type="synonym">LOC101895385</name>
</gene>
<evidence type="ECO:0000256" key="6">
    <source>
        <dbReference type="SAM" id="Phobius"/>
    </source>
</evidence>
<proteinExistence type="predicted"/>
<dbReference type="InterPro" id="IPR005828">
    <property type="entry name" value="MFS_sugar_transport-like"/>
</dbReference>
<evidence type="ECO:0000313" key="9">
    <source>
        <dbReference type="Proteomes" id="UP001652621"/>
    </source>
</evidence>
<keyword evidence="2 6" id="KW-0812">Transmembrane</keyword>
<reference evidence="10" key="2">
    <citation type="submission" date="2025-04" db="UniProtKB">
        <authorList>
            <consortium name="RefSeq"/>
        </authorList>
    </citation>
    <scope>IDENTIFICATION</scope>
    <source>
        <strain evidence="10">Aabys</strain>
    </source>
</reference>
<keyword evidence="4 6" id="KW-0472">Membrane</keyword>
<feature type="transmembrane region" description="Helical" evidence="6">
    <location>
        <begin position="333"/>
        <end position="351"/>
    </location>
</feature>
<dbReference type="CDD" id="cd17317">
    <property type="entry name" value="MFS_SLC22"/>
    <property type="match status" value="1"/>
</dbReference>
<dbReference type="Proteomes" id="UP001652621">
    <property type="component" value="Unplaced"/>
</dbReference>
<feature type="transmembrane region" description="Helical" evidence="6">
    <location>
        <begin position="508"/>
        <end position="528"/>
    </location>
</feature>
<keyword evidence="9" id="KW-1185">Reference proteome</keyword>
<evidence type="ECO:0000256" key="5">
    <source>
        <dbReference type="SAM" id="MobiDB-lite"/>
    </source>
</evidence>
<dbReference type="InterPro" id="IPR005829">
    <property type="entry name" value="Sugar_transporter_CS"/>
</dbReference>
<dbReference type="GeneID" id="101895385"/>
<sequence length="623" mass="68483">MSGVLRRGSLSFDLDNRSKRGSIESNLYGGYRDMKNAPTPEISVISFDFRRHSADLKKDNTNNGDSDPIHQLQIPVDVPRKPSDDPDSDIISNFIGHYGKWNFIWTFVLSLFQITPTFQMFAFVFQTADKDFWCARPQNMMDMNASEWKNLTQTTDSCSIWNIDFSSMDSIQSLFNYMATSDAPPNYTQCTQFEFDGDQSMTLVQEFGLVCSKRQLLSVVEMCFLAGAAVGSVSSGWISDKFGRKHTLMSFALLQTTFGTLLAFSSSLAMYMALRVIIGFASMTVAVVSFVLVVELVSGKWRTVIGILNILPVAVTYVLTAGISYFVRDWRTLQLVISLPWFAILCIWYCVPESPRWLLARGRLEELYAIVERAARLNGTTLPANYKKSLEAAVPPSASSDQNAPTSVVNGSVDGDAVNPSMNDTNTKAAELDANASPLVVVFSRTYLRTTCLTLVVWLTLIIIYFGLTLHLSNLGGNIYVNTAIAGAVEAVSICLSVFVVLKLGIRLNLIAYMLIPGICCLAVNIVPKGDENLIYVIALAMIAKCIIGANNAIIPTYTAMQYPTVVRNFGVGMGNLAAGVALILVPYMWLLEHIDPLLPMSIMGVCGLIGAIALAMMKDVHP</sequence>
<feature type="region of interest" description="Disordered" evidence="5">
    <location>
        <begin position="56"/>
        <end position="85"/>
    </location>
</feature>
<protein>
    <submittedName>
        <fullName evidence="10">Organic cation transporter protein isoform X1</fullName>
    </submittedName>
</protein>
<dbReference type="AlphaFoldDB" id="A0A1I8N8U2"/>
<feature type="transmembrane region" description="Helical" evidence="6">
    <location>
        <begin position="452"/>
        <end position="473"/>
    </location>
</feature>
<dbReference type="OrthoDB" id="3936150at2759"/>
<dbReference type="STRING" id="7370.A0A1I8N8U2"/>
<evidence type="ECO:0000313" key="10">
    <source>
        <dbReference type="RefSeq" id="XP_011293862.1"/>
    </source>
</evidence>
<feature type="transmembrane region" description="Helical" evidence="6">
    <location>
        <begin position="216"/>
        <end position="239"/>
    </location>
</feature>
<dbReference type="SUPFAM" id="SSF103473">
    <property type="entry name" value="MFS general substrate transporter"/>
    <property type="match status" value="1"/>
</dbReference>
<dbReference type="KEGG" id="mde:101895385"/>
<evidence type="ECO:0000256" key="3">
    <source>
        <dbReference type="ARBA" id="ARBA00022989"/>
    </source>
</evidence>
<feature type="domain" description="Major facilitator superfamily (MFS) profile" evidence="7">
    <location>
        <begin position="162"/>
        <end position="623"/>
    </location>
</feature>
<reference evidence="8" key="1">
    <citation type="submission" date="2020-05" db="UniProtKB">
        <authorList>
            <consortium name="EnsemblMetazoa"/>
        </authorList>
    </citation>
    <scope>IDENTIFICATION</scope>
    <source>
        <strain evidence="8">Aabys</strain>
    </source>
</reference>
<dbReference type="PROSITE" id="PS50850">
    <property type="entry name" value="MFS"/>
    <property type="match status" value="1"/>
</dbReference>
<feature type="transmembrane region" description="Helical" evidence="6">
    <location>
        <begin position="534"/>
        <end position="558"/>
    </location>
</feature>
<dbReference type="Gene3D" id="1.20.1250.20">
    <property type="entry name" value="MFS general substrate transporter like domains"/>
    <property type="match status" value="1"/>
</dbReference>
<organism evidence="8">
    <name type="scientific">Musca domestica</name>
    <name type="common">House fly</name>
    <dbReference type="NCBI Taxonomy" id="7370"/>
    <lineage>
        <taxon>Eukaryota</taxon>
        <taxon>Metazoa</taxon>
        <taxon>Ecdysozoa</taxon>
        <taxon>Arthropoda</taxon>
        <taxon>Hexapoda</taxon>
        <taxon>Insecta</taxon>
        <taxon>Pterygota</taxon>
        <taxon>Neoptera</taxon>
        <taxon>Endopterygota</taxon>
        <taxon>Diptera</taxon>
        <taxon>Brachycera</taxon>
        <taxon>Muscomorpha</taxon>
        <taxon>Muscoidea</taxon>
        <taxon>Muscidae</taxon>
        <taxon>Musca</taxon>
    </lineage>
</organism>
<dbReference type="PANTHER" id="PTHR24064">
    <property type="entry name" value="SOLUTE CARRIER FAMILY 22 MEMBER"/>
    <property type="match status" value="1"/>
</dbReference>
<dbReference type="EnsemblMetazoa" id="MDOA012764-RB">
    <property type="protein sequence ID" value="MDOA012764-PB"/>
    <property type="gene ID" value="MDOA012764"/>
</dbReference>
<dbReference type="Pfam" id="PF00083">
    <property type="entry name" value="Sugar_tr"/>
    <property type="match status" value="1"/>
</dbReference>
<evidence type="ECO:0000256" key="1">
    <source>
        <dbReference type="ARBA" id="ARBA00004141"/>
    </source>
</evidence>
<feature type="transmembrane region" description="Helical" evidence="6">
    <location>
        <begin position="479"/>
        <end position="501"/>
    </location>
</feature>
<dbReference type="InterPro" id="IPR036259">
    <property type="entry name" value="MFS_trans_sf"/>
</dbReference>
<accession>A0A1I8N8U2</accession>
<evidence type="ECO:0000256" key="4">
    <source>
        <dbReference type="ARBA" id="ARBA00023136"/>
    </source>
</evidence>
<dbReference type="VEuPathDB" id="VectorBase:MDOMA2_002272"/>
<feature type="transmembrane region" description="Helical" evidence="6">
    <location>
        <begin position="304"/>
        <end position="327"/>
    </location>
</feature>
<comment type="subcellular location">
    <subcellularLocation>
        <location evidence="1">Membrane</location>
        <topology evidence="1">Multi-pass membrane protein</topology>
    </subcellularLocation>
</comment>
<dbReference type="InterPro" id="IPR020846">
    <property type="entry name" value="MFS_dom"/>
</dbReference>
<name>A0A1I8N8U2_MUSDO</name>
<keyword evidence="3 6" id="KW-1133">Transmembrane helix</keyword>
<dbReference type="PROSITE" id="PS00216">
    <property type="entry name" value="SUGAR_TRANSPORT_1"/>
    <property type="match status" value="1"/>
</dbReference>